<evidence type="ECO:0000313" key="5">
    <source>
        <dbReference type="EMBL" id="KAG5272544.1"/>
    </source>
</evidence>
<keyword evidence="2" id="KW-0496">Mitochondrion</keyword>
<dbReference type="GO" id="GO:0003723">
    <property type="term" value="F:RNA binding"/>
    <property type="evidence" value="ECO:0007669"/>
    <property type="project" value="TreeGrafter"/>
</dbReference>
<sequence>MSARVLSRRLARLYLQATPRQAVAFVRGRSFDSDNAEKAQQQPEEEDEEKDAPSLLLAGQYTLQYNPSAYYRPVVGIGKSVPQGQSKTLDEFGLAPALRQQSNIYSISSSRHLSITKNTLLDLAFSRDNGAKDKAATPLPSQDVPPDVQVDPRAFQLCRPEYRSFTHDLSSRPPTLPSKQTSLILHKVTVLKGSMMPADIARFLCDLGALPAQQTPLVRGDSRFYMLLRYSVESLQGFTNVQLLDVLRALVLLGLPPTHSMLELYEAEFVRRAAGLELHQLLLAADLWRCLGRTVTRYLERLGDCISVHFCQVGAPELVELVYLLGEGRRCSSSLLQPLEYMLVKHLDKLHPEEVGALCLGLFKAQCGLSGGAVRRLVDRALGVVGEMSDFALVNVMKLLRFSHLDHVAWLEAMGTEIPRRAPRMGVQGLMHVVLACSALHYRNSRILLPVAKRVPDIAPHCRSKDACKMLWAFGTLGLHPRQCPGLYATLTEVLRQREADFQRYPEHLLTALLGLAFAGQFPHDLLALALSPEFVSRASASQRMELRMDLFTLDGTVGLELPQWTGPRLGGSVRDEVTRLLWDFAREDVCRKPEVLEAEAALQELLGGERFIRKHMILPHTRSIDLEVRLDPQGQPLPVVSEEEEESRGDADLPHSSVDRYLDQGHSGVTLTDDLLAQLTNRRKPTTQAPPPSPPPLLRNVEPEGEHEGVFSVGVDLTDGLLGSLTKPRPQTRQRLERTIMQIAVQVSNRNHYGYRSQQLLGLHALKRRQLALAGYHVVELPYWEWFPLLRRSRTEKLAYLHCKIFGSLKE</sequence>
<evidence type="ECO:0000256" key="2">
    <source>
        <dbReference type="ARBA" id="ARBA00023128"/>
    </source>
</evidence>
<dbReference type="GO" id="GO:0000963">
    <property type="term" value="P:mitochondrial RNA processing"/>
    <property type="evidence" value="ECO:0007669"/>
    <property type="project" value="TreeGrafter"/>
</dbReference>
<dbReference type="PROSITE" id="PS51286">
    <property type="entry name" value="RAP"/>
    <property type="match status" value="1"/>
</dbReference>
<protein>
    <recommendedName>
        <fullName evidence="4">RAP domain-containing protein</fullName>
    </recommendedName>
</protein>
<dbReference type="InterPro" id="IPR013584">
    <property type="entry name" value="RAP"/>
</dbReference>
<dbReference type="SMART" id="SM00952">
    <property type="entry name" value="RAP"/>
    <property type="match status" value="1"/>
</dbReference>
<feature type="region of interest" description="Disordered" evidence="3">
    <location>
        <begin position="33"/>
        <end position="52"/>
    </location>
</feature>
<gene>
    <name evidence="5" type="ORF">AALO_G00166690</name>
</gene>
<dbReference type="Pfam" id="PF08368">
    <property type="entry name" value="FAST_2"/>
    <property type="match status" value="1"/>
</dbReference>
<comment type="caution">
    <text evidence="5">The sequence shown here is derived from an EMBL/GenBank/DDBJ whole genome shotgun (WGS) entry which is preliminary data.</text>
</comment>
<dbReference type="AlphaFoldDB" id="A0AAV6GDD7"/>
<dbReference type="InterPro" id="IPR050870">
    <property type="entry name" value="FAST_kinase"/>
</dbReference>
<organism evidence="5 6">
    <name type="scientific">Alosa alosa</name>
    <name type="common">allis shad</name>
    <dbReference type="NCBI Taxonomy" id="278164"/>
    <lineage>
        <taxon>Eukaryota</taxon>
        <taxon>Metazoa</taxon>
        <taxon>Chordata</taxon>
        <taxon>Craniata</taxon>
        <taxon>Vertebrata</taxon>
        <taxon>Euteleostomi</taxon>
        <taxon>Actinopterygii</taxon>
        <taxon>Neopterygii</taxon>
        <taxon>Teleostei</taxon>
        <taxon>Clupei</taxon>
        <taxon>Clupeiformes</taxon>
        <taxon>Clupeoidei</taxon>
        <taxon>Clupeidae</taxon>
        <taxon>Alosa</taxon>
    </lineage>
</organism>
<dbReference type="Proteomes" id="UP000823561">
    <property type="component" value="Chromosome 12"/>
</dbReference>
<dbReference type="GO" id="GO:0005759">
    <property type="term" value="C:mitochondrial matrix"/>
    <property type="evidence" value="ECO:0007669"/>
    <property type="project" value="TreeGrafter"/>
</dbReference>
<keyword evidence="6" id="KW-1185">Reference proteome</keyword>
<dbReference type="Pfam" id="PF06743">
    <property type="entry name" value="FAST_1"/>
    <property type="match status" value="1"/>
</dbReference>
<feature type="domain" description="RAP" evidence="4">
    <location>
        <begin position="744"/>
        <end position="804"/>
    </location>
</feature>
<dbReference type="GO" id="GO:0044528">
    <property type="term" value="P:regulation of mitochondrial mRNA stability"/>
    <property type="evidence" value="ECO:0007669"/>
    <property type="project" value="InterPro"/>
</dbReference>
<name>A0AAV6GDD7_9TELE</name>
<evidence type="ECO:0000313" key="6">
    <source>
        <dbReference type="Proteomes" id="UP000823561"/>
    </source>
</evidence>
<dbReference type="InterPro" id="IPR013579">
    <property type="entry name" value="FAST_2"/>
</dbReference>
<proteinExistence type="predicted"/>
<dbReference type="InterPro" id="IPR010622">
    <property type="entry name" value="FAST_Leu-rich"/>
</dbReference>
<evidence type="ECO:0000259" key="4">
    <source>
        <dbReference type="PROSITE" id="PS51286"/>
    </source>
</evidence>
<dbReference type="PANTHER" id="PTHR21228">
    <property type="entry name" value="FAST LEU-RICH DOMAIN-CONTAINING"/>
    <property type="match status" value="1"/>
</dbReference>
<comment type="subcellular location">
    <subcellularLocation>
        <location evidence="1">Mitochondrion</location>
    </subcellularLocation>
</comment>
<dbReference type="Pfam" id="PF08373">
    <property type="entry name" value="RAP"/>
    <property type="match status" value="1"/>
</dbReference>
<dbReference type="PANTHER" id="PTHR21228:SF70">
    <property type="entry name" value="FAST KINASE DOMAIN-CONTAINING PROTEIN 5, MITOCHONDRIAL"/>
    <property type="match status" value="1"/>
</dbReference>
<evidence type="ECO:0000256" key="3">
    <source>
        <dbReference type="SAM" id="MobiDB-lite"/>
    </source>
</evidence>
<evidence type="ECO:0000256" key="1">
    <source>
        <dbReference type="ARBA" id="ARBA00004173"/>
    </source>
</evidence>
<dbReference type="EMBL" id="JADWDJ010000012">
    <property type="protein sequence ID" value="KAG5272544.1"/>
    <property type="molecule type" value="Genomic_DNA"/>
</dbReference>
<feature type="region of interest" description="Disordered" evidence="3">
    <location>
        <begin position="684"/>
        <end position="703"/>
    </location>
</feature>
<reference evidence="5" key="1">
    <citation type="submission" date="2020-10" db="EMBL/GenBank/DDBJ databases">
        <title>Chromosome-scale genome assembly of the Allis shad, Alosa alosa.</title>
        <authorList>
            <person name="Margot Z."/>
            <person name="Christophe K."/>
            <person name="Cabau C."/>
            <person name="Louis A."/>
            <person name="Berthelot C."/>
            <person name="Parey E."/>
            <person name="Roest Crollius H."/>
            <person name="Montfort J."/>
            <person name="Robinson-Rechavi M."/>
            <person name="Bucao C."/>
            <person name="Bouchez O."/>
            <person name="Gislard M."/>
            <person name="Lluch J."/>
            <person name="Milhes M."/>
            <person name="Lampietro C."/>
            <person name="Lopez Roques C."/>
            <person name="Donnadieu C."/>
            <person name="Braasch I."/>
            <person name="Desvignes T."/>
            <person name="Postlethwait J."/>
            <person name="Bobe J."/>
            <person name="Guiguen Y."/>
        </authorList>
    </citation>
    <scope>NUCLEOTIDE SEQUENCE</scope>
    <source>
        <strain evidence="5">M-15738</strain>
        <tissue evidence="5">Blood</tissue>
    </source>
</reference>
<feature type="compositionally biased region" description="Pro residues" evidence="3">
    <location>
        <begin position="689"/>
        <end position="698"/>
    </location>
</feature>
<dbReference type="GO" id="GO:0035770">
    <property type="term" value="C:ribonucleoprotein granule"/>
    <property type="evidence" value="ECO:0007669"/>
    <property type="project" value="TreeGrafter"/>
</dbReference>
<accession>A0AAV6GDD7</accession>